<dbReference type="Gene3D" id="3.40.50.1700">
    <property type="entry name" value="Glycoside hydrolase family 3 C-terminal domain"/>
    <property type="match status" value="1"/>
</dbReference>
<dbReference type="Pfam" id="PF00933">
    <property type="entry name" value="Glyco_hydro_3"/>
    <property type="match status" value="1"/>
</dbReference>
<dbReference type="Gene3D" id="3.20.20.300">
    <property type="entry name" value="Glycoside hydrolase, family 3, N-terminal domain"/>
    <property type="match status" value="1"/>
</dbReference>
<dbReference type="GO" id="GO:0008422">
    <property type="term" value="F:beta-glucosidase activity"/>
    <property type="evidence" value="ECO:0007669"/>
    <property type="project" value="TreeGrafter"/>
</dbReference>
<keyword evidence="2" id="KW-0378">Hydrolase</keyword>
<dbReference type="Gene3D" id="2.60.40.10">
    <property type="entry name" value="Immunoglobulins"/>
    <property type="match status" value="1"/>
</dbReference>
<comment type="similarity">
    <text evidence="1">Belongs to the glycosyl hydrolase 3 family.</text>
</comment>
<dbReference type="FunFam" id="2.60.40.10:FF:000495">
    <property type="entry name" value="Periplasmic beta-glucosidase"/>
    <property type="match status" value="1"/>
</dbReference>
<dbReference type="PRINTS" id="PR00133">
    <property type="entry name" value="GLHYDRLASE3"/>
</dbReference>
<name>A0A381NS87_9ZZZZ</name>
<dbReference type="EMBL" id="UINC01000560">
    <property type="protein sequence ID" value="SUZ57486.1"/>
    <property type="molecule type" value="Genomic_DNA"/>
</dbReference>
<dbReference type="Pfam" id="PF01915">
    <property type="entry name" value="Glyco_hydro_3_C"/>
    <property type="match status" value="1"/>
</dbReference>
<dbReference type="Pfam" id="PF14310">
    <property type="entry name" value="Fn3-like"/>
    <property type="match status" value="1"/>
</dbReference>
<dbReference type="InterPro" id="IPR050288">
    <property type="entry name" value="Cellulose_deg_GH3"/>
</dbReference>
<dbReference type="InterPro" id="IPR001764">
    <property type="entry name" value="Glyco_hydro_3_N"/>
</dbReference>
<accession>A0A381NS87</accession>
<dbReference type="InterPro" id="IPR036962">
    <property type="entry name" value="Glyco_hydro_3_N_sf"/>
</dbReference>
<dbReference type="InterPro" id="IPR037524">
    <property type="entry name" value="PA14/GLEYA"/>
</dbReference>
<dbReference type="PANTHER" id="PTHR42715:SF10">
    <property type="entry name" value="BETA-GLUCOSIDASE"/>
    <property type="match status" value="1"/>
</dbReference>
<dbReference type="InterPro" id="IPR011658">
    <property type="entry name" value="PA14_dom"/>
</dbReference>
<organism evidence="4">
    <name type="scientific">marine metagenome</name>
    <dbReference type="NCBI Taxonomy" id="408172"/>
    <lineage>
        <taxon>unclassified sequences</taxon>
        <taxon>metagenomes</taxon>
        <taxon>ecological metagenomes</taxon>
    </lineage>
</organism>
<dbReference type="Gene3D" id="2.60.120.260">
    <property type="entry name" value="Galactose-binding domain-like"/>
    <property type="match status" value="1"/>
</dbReference>
<evidence type="ECO:0000256" key="2">
    <source>
        <dbReference type="ARBA" id="ARBA00022801"/>
    </source>
</evidence>
<evidence type="ECO:0000256" key="1">
    <source>
        <dbReference type="ARBA" id="ARBA00005336"/>
    </source>
</evidence>
<dbReference type="InterPro" id="IPR002772">
    <property type="entry name" value="Glyco_hydro_3_C"/>
</dbReference>
<dbReference type="AlphaFoldDB" id="A0A381NS87"/>
<dbReference type="InterPro" id="IPR036881">
    <property type="entry name" value="Glyco_hydro_3_C_sf"/>
</dbReference>
<proteinExistence type="inferred from homology"/>
<sequence>MDKIDALVKELTLEEKVSILSGSDAWHTTPVERLSIPRVKMTDGPNGARGDGVSKVSSACYPNGSAIASTWDTELIEALGQSLGREAKSKDADVLLGPTINIHRHPLGGRHFECYSEDPYLTGAVTVAYVQGVQSEKVAACVKHFVGNDTEYQRHTVSSNIKPRALREIYLLPFEMGVKQGGVLSVMSAYNQLNNIYCSSHEELLINILKEEWNFPGYVVSDWGAALQTIENANGGLDCEMPGPAKTWGENLVKAVKDNKVEGVLIDDKVKRILRIAEFTGRLDNSEEKPEESNNLQEDRNLIKKAAAEAMVLLKNKNVLPFNKSKIKSLAVIGPNAEKGQFIGGGSATVKPHYVVHPLEGLTENLKEGVDVKYAKGCHTYKFLPAVEKDLISCPKTGESGFLVEFYKGEDFAGDVLESSVMKGGRFWALTGFGIDIASKMEKPSLSVRFRASLSPKISGEHMFELVSIGPARLKVDGEEIVDNWTSQEPGDAFFSYGSAPRRSSINLEEGKDYLLEIEYKWQGRFPAVQIGMLSPDEEDLMERAVSLAKASDAVVLVVGTNSDWETEGNDRSELGLPGDQDILINKVVEANPNSVVVINTGSPISMPWIKDTKAILQSWFPGQEYGNALYDILFGETNPSGKLPTTFPVKLDDTPAFSHYPGENLQMDYLEDIYVGYRWYEKKQIKPLFPFGFGLSYTNFKYSNLRIIPPKKEDSAIAFSFSVSNTGDMQGKEIVQCYVSVQNSSIERAPKELKRFSKVDLKAGESKELIFELNERDLSYWNEDEKSWSVEPAEYKILVGGSSEETPLEASAWLG</sequence>
<dbReference type="SUPFAM" id="SSF51445">
    <property type="entry name" value="(Trans)glycosidases"/>
    <property type="match status" value="1"/>
</dbReference>
<dbReference type="PROSITE" id="PS51820">
    <property type="entry name" value="PA14"/>
    <property type="match status" value="1"/>
</dbReference>
<gene>
    <name evidence="4" type="ORF">METZ01_LOCUS10340</name>
</gene>
<dbReference type="InterPro" id="IPR013783">
    <property type="entry name" value="Ig-like_fold"/>
</dbReference>
<protein>
    <recommendedName>
        <fullName evidence="3">PA14 domain-containing protein</fullName>
    </recommendedName>
</protein>
<dbReference type="SUPFAM" id="SSF52279">
    <property type="entry name" value="Beta-D-glucan exohydrolase, C-terminal domain"/>
    <property type="match status" value="1"/>
</dbReference>
<dbReference type="InterPro" id="IPR026891">
    <property type="entry name" value="Fn3-like"/>
</dbReference>
<reference evidence="4" key="1">
    <citation type="submission" date="2018-05" db="EMBL/GenBank/DDBJ databases">
        <authorList>
            <person name="Lanie J.A."/>
            <person name="Ng W.-L."/>
            <person name="Kazmierczak K.M."/>
            <person name="Andrzejewski T.M."/>
            <person name="Davidsen T.M."/>
            <person name="Wayne K.J."/>
            <person name="Tettelin H."/>
            <person name="Glass J.I."/>
            <person name="Rusch D."/>
            <person name="Podicherti R."/>
            <person name="Tsui H.-C.T."/>
            <person name="Winkler M.E."/>
        </authorList>
    </citation>
    <scope>NUCLEOTIDE SEQUENCE</scope>
</reference>
<evidence type="ECO:0000313" key="4">
    <source>
        <dbReference type="EMBL" id="SUZ57486.1"/>
    </source>
</evidence>
<feature type="domain" description="PA14" evidence="3">
    <location>
        <begin position="397"/>
        <end position="550"/>
    </location>
</feature>
<dbReference type="SMART" id="SM01217">
    <property type="entry name" value="Fn3_like"/>
    <property type="match status" value="1"/>
</dbReference>
<dbReference type="PANTHER" id="PTHR42715">
    <property type="entry name" value="BETA-GLUCOSIDASE"/>
    <property type="match status" value="1"/>
</dbReference>
<dbReference type="SMART" id="SM00758">
    <property type="entry name" value="PA14"/>
    <property type="match status" value="1"/>
</dbReference>
<dbReference type="InterPro" id="IPR017853">
    <property type="entry name" value="GH"/>
</dbReference>
<evidence type="ECO:0000259" key="3">
    <source>
        <dbReference type="PROSITE" id="PS51820"/>
    </source>
</evidence>
<dbReference type="GO" id="GO:0009251">
    <property type="term" value="P:glucan catabolic process"/>
    <property type="evidence" value="ECO:0007669"/>
    <property type="project" value="TreeGrafter"/>
</dbReference>
<dbReference type="Pfam" id="PF07691">
    <property type="entry name" value="PA14"/>
    <property type="match status" value="1"/>
</dbReference>